<dbReference type="Gene3D" id="3.90.228.10">
    <property type="match status" value="1"/>
</dbReference>
<proteinExistence type="predicted"/>
<evidence type="ECO:0000259" key="6">
    <source>
        <dbReference type="PROSITE" id="PS50918"/>
    </source>
</evidence>
<dbReference type="InterPro" id="IPR044964">
    <property type="entry name" value="RCD1/SRO1-5"/>
</dbReference>
<evidence type="ECO:0000256" key="5">
    <source>
        <dbReference type="SAM" id="MobiDB-lite"/>
    </source>
</evidence>
<dbReference type="GO" id="GO:0005634">
    <property type="term" value="C:nucleus"/>
    <property type="evidence" value="ECO:0007669"/>
    <property type="project" value="UniProtKB-SubCell"/>
</dbReference>
<keyword evidence="10" id="KW-1185">Reference proteome</keyword>
<feature type="domain" description="RST" evidence="8">
    <location>
        <begin position="489"/>
        <end position="560"/>
    </location>
</feature>
<comment type="caution">
    <text evidence="9">The sequence shown here is derived from an EMBL/GenBank/DDBJ whole genome shotgun (WGS) entry which is preliminary data.</text>
</comment>
<dbReference type="GO" id="GO:0003950">
    <property type="term" value="F:NAD+ poly-ADP-ribosyltransferase activity"/>
    <property type="evidence" value="ECO:0007669"/>
    <property type="project" value="InterPro"/>
</dbReference>
<keyword evidence="4" id="KW-0539">Nucleus</keyword>
<sequence>MEVKIVKGLDSRCGNGFGKKRKRAASYAAYVNGVSCAKLQGVPPPDPQGQVPDKRRKLEGENKICAYENRSGKSLVRYYTYFKKTGIAKRVMIYENGDWNDLPDHIICSIQKDLYEKRAAIEFEWCGHHFLLDFLHMYRLDLETGSKTPLAWIDIGGKCFFPEIYESDGRNYCCRRNCTEDLKQSSPHGINLRLEIDVNGGESPRLNLEECSDESGDSMDDVPAEDSCSRKIVDAAVSKWDETDAVAVSGLKPTGGEGLDKDAVKKMFAIGTASLGPVAVLDVGRFSSEMAEARLALFEKQVEITKKHRGDANVRYAWLPAKREVLSAVMTQGLGIGGAFIRKSIYGVGIHLTAADCPHFSARYCDIDENGVRYMVLCRVIMGNMELLRGDKAQFFSGGEEYDNGVDDLENPKNYVVWNINMNTHIFPEFVVRFKLSVPPNAEGNLVARKDNSGVTLEGPKDGSPQLVSNGPEGGAGSGSANSVGSSTTKPNSPRMPFPTLFAAISHKIAEKDMSLINADYQQLREKNMTRAEFVRKLRGVVGDDLLRSTITSLENQPKLTMDIPGSMRKLEEGAGGMMI</sequence>
<dbReference type="InterPro" id="IPR004170">
    <property type="entry name" value="WWE_dom"/>
</dbReference>
<dbReference type="Pfam" id="PF23467">
    <property type="entry name" value="WWE_5"/>
    <property type="match status" value="1"/>
</dbReference>
<feature type="domain" description="WWE" evidence="6">
    <location>
        <begin position="63"/>
        <end position="152"/>
    </location>
</feature>
<dbReference type="PROSITE" id="PS51059">
    <property type="entry name" value="PARP_CATALYTIC"/>
    <property type="match status" value="1"/>
</dbReference>
<dbReference type="AlphaFoldDB" id="A0A8X7VZH0"/>
<evidence type="ECO:0000313" key="9">
    <source>
        <dbReference type="EMBL" id="KAG2320536.1"/>
    </source>
</evidence>
<reference evidence="9 10" key="1">
    <citation type="submission" date="2020-02" db="EMBL/GenBank/DDBJ databases">
        <authorList>
            <person name="Ma Q."/>
            <person name="Huang Y."/>
            <person name="Song X."/>
            <person name="Pei D."/>
        </authorList>
    </citation>
    <scope>NUCLEOTIDE SEQUENCE [LARGE SCALE GENOMIC DNA]</scope>
    <source>
        <strain evidence="9">Sxm20200214</strain>
        <tissue evidence="9">Leaf</tissue>
    </source>
</reference>
<evidence type="ECO:0000256" key="2">
    <source>
        <dbReference type="ARBA" id="ARBA00022473"/>
    </source>
</evidence>
<comment type="subcellular location">
    <subcellularLocation>
        <location evidence="1">Nucleus</location>
    </subcellularLocation>
</comment>
<dbReference type="OrthoDB" id="6133115at2759"/>
<protein>
    <recommendedName>
        <fullName evidence="11">Poly [ADP-ribose] polymerase</fullName>
    </recommendedName>
</protein>
<dbReference type="PANTHER" id="PTHR32263:SF15">
    <property type="entry name" value="INACTIVE POLY [ADP-RIBOSE] POLYMERASE RCD1"/>
    <property type="match status" value="1"/>
</dbReference>
<dbReference type="Pfam" id="PF12174">
    <property type="entry name" value="RST"/>
    <property type="match status" value="1"/>
</dbReference>
<dbReference type="PANTHER" id="PTHR32263">
    <property type="entry name" value="INACTIVE POLY [ADP-RIBOSE] POLYMERASE SRO4-RELATED"/>
    <property type="match status" value="1"/>
</dbReference>
<evidence type="ECO:0000259" key="7">
    <source>
        <dbReference type="PROSITE" id="PS51059"/>
    </source>
</evidence>
<evidence type="ECO:0000313" key="10">
    <source>
        <dbReference type="Proteomes" id="UP000886595"/>
    </source>
</evidence>
<name>A0A8X7VZH0_BRACI</name>
<dbReference type="PROSITE" id="PS51879">
    <property type="entry name" value="RST"/>
    <property type="match status" value="1"/>
</dbReference>
<dbReference type="InterPro" id="IPR022003">
    <property type="entry name" value="RST"/>
</dbReference>
<dbReference type="EMBL" id="JAAMPC010000003">
    <property type="protein sequence ID" value="KAG2320536.1"/>
    <property type="molecule type" value="Genomic_DNA"/>
</dbReference>
<evidence type="ECO:0008006" key="11">
    <source>
        <dbReference type="Google" id="ProtNLM"/>
    </source>
</evidence>
<accession>A0A8X7VZH0</accession>
<dbReference type="Proteomes" id="UP000886595">
    <property type="component" value="Unassembled WGS sequence"/>
</dbReference>
<dbReference type="FunFam" id="3.90.228.10:FF:000014">
    <property type="entry name" value="Poly [ADP-ribose] polymerase"/>
    <property type="match status" value="1"/>
</dbReference>
<organism evidence="9 10">
    <name type="scientific">Brassica carinata</name>
    <name type="common">Ethiopian mustard</name>
    <name type="synonym">Abyssinian cabbage</name>
    <dbReference type="NCBI Taxonomy" id="52824"/>
    <lineage>
        <taxon>Eukaryota</taxon>
        <taxon>Viridiplantae</taxon>
        <taxon>Streptophyta</taxon>
        <taxon>Embryophyta</taxon>
        <taxon>Tracheophyta</taxon>
        <taxon>Spermatophyta</taxon>
        <taxon>Magnoliopsida</taxon>
        <taxon>eudicotyledons</taxon>
        <taxon>Gunneridae</taxon>
        <taxon>Pentapetalae</taxon>
        <taxon>rosids</taxon>
        <taxon>malvids</taxon>
        <taxon>Brassicales</taxon>
        <taxon>Brassicaceae</taxon>
        <taxon>Brassiceae</taxon>
        <taxon>Brassica</taxon>
    </lineage>
</organism>
<dbReference type="SUPFAM" id="SSF56399">
    <property type="entry name" value="ADP-ribosylation"/>
    <property type="match status" value="1"/>
</dbReference>
<gene>
    <name evidence="9" type="ORF">Bca52824_013749</name>
</gene>
<keyword evidence="2" id="KW-0217">Developmental protein</keyword>
<evidence type="ECO:0000256" key="4">
    <source>
        <dbReference type="ARBA" id="ARBA00023242"/>
    </source>
</evidence>
<dbReference type="InterPro" id="IPR057823">
    <property type="entry name" value="WWE_RCD1"/>
</dbReference>
<evidence type="ECO:0000259" key="8">
    <source>
        <dbReference type="PROSITE" id="PS51879"/>
    </source>
</evidence>
<dbReference type="Pfam" id="PF00644">
    <property type="entry name" value="PARP"/>
    <property type="match status" value="1"/>
</dbReference>
<dbReference type="PROSITE" id="PS50918">
    <property type="entry name" value="WWE"/>
    <property type="match status" value="1"/>
</dbReference>
<feature type="domain" description="PARP catalytic" evidence="7">
    <location>
        <begin position="234"/>
        <end position="455"/>
    </location>
</feature>
<evidence type="ECO:0000256" key="1">
    <source>
        <dbReference type="ARBA" id="ARBA00004123"/>
    </source>
</evidence>
<dbReference type="InterPro" id="IPR012317">
    <property type="entry name" value="Poly(ADP-ribose)pol_cat_dom"/>
</dbReference>
<evidence type="ECO:0000256" key="3">
    <source>
        <dbReference type="ARBA" id="ARBA00023016"/>
    </source>
</evidence>
<feature type="region of interest" description="Disordered" evidence="5">
    <location>
        <begin position="445"/>
        <end position="496"/>
    </location>
</feature>
<keyword evidence="3" id="KW-0346">Stress response</keyword>